<reference evidence="2 3" key="2">
    <citation type="submission" date="2019-09" db="EMBL/GenBank/DDBJ databases">
        <authorList>
            <person name="Jin C."/>
        </authorList>
    </citation>
    <scope>NUCLEOTIDE SEQUENCE [LARGE SCALE GENOMIC DNA]</scope>
    <source>
        <strain evidence="2 3">BN140002</strain>
    </source>
</reference>
<protein>
    <submittedName>
        <fullName evidence="2">DUF853 family protein</fullName>
    </submittedName>
</protein>
<evidence type="ECO:0000313" key="3">
    <source>
        <dbReference type="Proteomes" id="UP000323142"/>
    </source>
</evidence>
<dbReference type="InterPro" id="IPR033186">
    <property type="entry name" value="HerA_C"/>
</dbReference>
<dbReference type="SUPFAM" id="SSF52540">
    <property type="entry name" value="P-loop containing nucleoside triphosphate hydrolases"/>
    <property type="match status" value="1"/>
</dbReference>
<sequence length="510" mass="54444">MSTDGTILIGKSTKPEHLHLRLANRHGLVTGATGTGKTVTLQVLAEGFSNAGVPVFAADIKGDLSGIAAPGEGKPVFVERAAEVGVEYAPDRFPVVFWDLFGEKGHRVRATVSEMGPLLLSRLLDLNDTQEGVLNIAFRVADEQGLLLVDLKDLRALLAFIADNAKELTTAYGNVSKQSVGAIQRQLLVLENQNAHEFLGEPALQIRDLMRVDRDGRGVVNLLAADRLMNNPRLYATFLLWLMSELFEELPEVGDLDKPKLVFFFDEAHLLFADAPKALVDSVERVVRLIRSKGVGVYFVTQNPLDVPESVLGQLGNRVQHALRAFTPRDQRAVRAAAETFRQNPAFSTAAAITELGVGEALVSTLEGRGAPSMVERTLVAPPMGRVGPVDDAERQALIAASPFRGKYDESVDPDSAAEMLARRAEAAAGGEAAGGGGILDMLGGLFGTSRKRGETLSVGQTVAREVTRTVANQVVGEIAANIGKAILGRQGGSIGRAVVRGTLGGLLKR</sequence>
<dbReference type="AlphaFoldDB" id="A0A5B2VFH9"/>
<dbReference type="InterPro" id="IPR027417">
    <property type="entry name" value="P-loop_NTPase"/>
</dbReference>
<feature type="domain" description="Helicase HerA-like C-terminal" evidence="1">
    <location>
        <begin position="11"/>
        <end position="493"/>
    </location>
</feature>
<dbReference type="Gene3D" id="3.40.50.300">
    <property type="entry name" value="P-loop containing nucleotide triphosphate hydrolases"/>
    <property type="match status" value="2"/>
</dbReference>
<dbReference type="PANTHER" id="PTHR30121">
    <property type="entry name" value="UNCHARACTERIZED PROTEIN YJGR-RELATED"/>
    <property type="match status" value="1"/>
</dbReference>
<reference evidence="2 3" key="1">
    <citation type="submission" date="2019-09" db="EMBL/GenBank/DDBJ databases">
        <title>Salinarimonas rosea gen. nov., sp. nov., a new member of the a-2 subgroup of the Proteobacteria.</title>
        <authorList>
            <person name="Liu J."/>
        </authorList>
    </citation>
    <scope>NUCLEOTIDE SEQUENCE [LARGE SCALE GENOMIC DNA]</scope>
    <source>
        <strain evidence="2 3">BN140002</strain>
    </source>
</reference>
<dbReference type="RefSeq" id="WP_149817106.1">
    <property type="nucleotide sequence ID" value="NZ_VUOA01000019.1"/>
</dbReference>
<comment type="caution">
    <text evidence="2">The sequence shown here is derived from an EMBL/GenBank/DDBJ whole genome shotgun (WGS) entry which is preliminary data.</text>
</comment>
<gene>
    <name evidence="2" type="ORF">F0L46_10225</name>
</gene>
<dbReference type="PANTHER" id="PTHR30121:SF6">
    <property type="entry name" value="SLR6007 PROTEIN"/>
    <property type="match status" value="1"/>
</dbReference>
<name>A0A5B2VFH9_9HYPH</name>
<organism evidence="2 3">
    <name type="scientific">Salinarimonas soli</name>
    <dbReference type="NCBI Taxonomy" id="1638099"/>
    <lineage>
        <taxon>Bacteria</taxon>
        <taxon>Pseudomonadati</taxon>
        <taxon>Pseudomonadota</taxon>
        <taxon>Alphaproteobacteria</taxon>
        <taxon>Hyphomicrobiales</taxon>
        <taxon>Salinarimonadaceae</taxon>
        <taxon>Salinarimonas</taxon>
    </lineage>
</organism>
<accession>A0A5B2VFH9</accession>
<dbReference type="Pfam" id="PF05872">
    <property type="entry name" value="HerA_C"/>
    <property type="match status" value="1"/>
</dbReference>
<evidence type="ECO:0000259" key="1">
    <source>
        <dbReference type="Pfam" id="PF05872"/>
    </source>
</evidence>
<dbReference type="OrthoDB" id="9758751at2"/>
<keyword evidence="3" id="KW-1185">Reference proteome</keyword>
<dbReference type="Proteomes" id="UP000323142">
    <property type="component" value="Unassembled WGS sequence"/>
</dbReference>
<dbReference type="InterPro" id="IPR051162">
    <property type="entry name" value="T4SS_component"/>
</dbReference>
<evidence type="ECO:0000313" key="2">
    <source>
        <dbReference type="EMBL" id="KAA2237366.1"/>
    </source>
</evidence>
<proteinExistence type="predicted"/>
<dbReference type="EMBL" id="VUOA01000019">
    <property type="protein sequence ID" value="KAA2237366.1"/>
    <property type="molecule type" value="Genomic_DNA"/>
</dbReference>